<evidence type="ECO:0000313" key="2">
    <source>
        <dbReference type="EMBL" id="QDS88796.1"/>
    </source>
</evidence>
<dbReference type="Proteomes" id="UP000319557">
    <property type="component" value="Chromosome"/>
</dbReference>
<evidence type="ECO:0000256" key="1">
    <source>
        <dbReference type="SAM" id="MobiDB-lite"/>
    </source>
</evidence>
<dbReference type="EMBL" id="CP036261">
    <property type="protein sequence ID" value="QDS88796.1"/>
    <property type="molecule type" value="Genomic_DNA"/>
</dbReference>
<gene>
    <name evidence="2" type="ORF">EC9_29910</name>
</gene>
<evidence type="ECO:0000313" key="3">
    <source>
        <dbReference type="Proteomes" id="UP000319557"/>
    </source>
</evidence>
<sequence>MTRRRWLNAVVGSFLILLIAAGSVLTPGVRHTHHGGDHAHSHSLSHAHPHDHGHGGHHHPHPRGSDAATEIHAVASHVHISFFGFEWVLPDFSDAHVTQVADQTFSYPSQTVSGDTTEVGPSFTLAQWLNLLFLFGGPLPDPTNLIPYGGSSFLTDPEIGWASRLRDAPTVPPPDSYGLPFFVA</sequence>
<name>A0A517M1Q2_9BACT</name>
<feature type="region of interest" description="Disordered" evidence="1">
    <location>
        <begin position="30"/>
        <end position="66"/>
    </location>
</feature>
<proteinExistence type="predicted"/>
<dbReference type="OrthoDB" id="9858940at2"/>
<dbReference type="KEGG" id="ruv:EC9_29910"/>
<protein>
    <submittedName>
        <fullName evidence="2">Uncharacterized protein</fullName>
    </submittedName>
</protein>
<keyword evidence="3" id="KW-1185">Reference proteome</keyword>
<dbReference type="AlphaFoldDB" id="A0A517M1Q2"/>
<accession>A0A517M1Q2</accession>
<organism evidence="2 3">
    <name type="scientific">Rosistilla ulvae</name>
    <dbReference type="NCBI Taxonomy" id="1930277"/>
    <lineage>
        <taxon>Bacteria</taxon>
        <taxon>Pseudomonadati</taxon>
        <taxon>Planctomycetota</taxon>
        <taxon>Planctomycetia</taxon>
        <taxon>Pirellulales</taxon>
        <taxon>Pirellulaceae</taxon>
        <taxon>Rosistilla</taxon>
    </lineage>
</organism>
<dbReference type="RefSeq" id="WP_145346253.1">
    <property type="nucleotide sequence ID" value="NZ_CP036261.1"/>
</dbReference>
<reference evidence="2 3" key="1">
    <citation type="submission" date="2019-02" db="EMBL/GenBank/DDBJ databases">
        <title>Deep-cultivation of Planctomycetes and their phenomic and genomic characterization uncovers novel biology.</title>
        <authorList>
            <person name="Wiegand S."/>
            <person name="Jogler M."/>
            <person name="Boedeker C."/>
            <person name="Pinto D."/>
            <person name="Vollmers J."/>
            <person name="Rivas-Marin E."/>
            <person name="Kohn T."/>
            <person name="Peeters S.H."/>
            <person name="Heuer A."/>
            <person name="Rast P."/>
            <person name="Oberbeckmann S."/>
            <person name="Bunk B."/>
            <person name="Jeske O."/>
            <person name="Meyerdierks A."/>
            <person name="Storesund J.E."/>
            <person name="Kallscheuer N."/>
            <person name="Luecker S."/>
            <person name="Lage O.M."/>
            <person name="Pohl T."/>
            <person name="Merkel B.J."/>
            <person name="Hornburger P."/>
            <person name="Mueller R.-W."/>
            <person name="Bruemmer F."/>
            <person name="Labrenz M."/>
            <person name="Spormann A.M."/>
            <person name="Op den Camp H."/>
            <person name="Overmann J."/>
            <person name="Amann R."/>
            <person name="Jetten M.S.M."/>
            <person name="Mascher T."/>
            <person name="Medema M.H."/>
            <person name="Devos D.P."/>
            <person name="Kaster A.-K."/>
            <person name="Ovreas L."/>
            <person name="Rohde M."/>
            <person name="Galperin M.Y."/>
            <person name="Jogler C."/>
        </authorList>
    </citation>
    <scope>NUCLEOTIDE SEQUENCE [LARGE SCALE GENOMIC DNA]</scope>
    <source>
        <strain evidence="2 3">EC9</strain>
    </source>
</reference>